<feature type="transmembrane region" description="Helical" evidence="1">
    <location>
        <begin position="88"/>
        <end position="108"/>
    </location>
</feature>
<feature type="transmembrane region" description="Helical" evidence="1">
    <location>
        <begin position="54"/>
        <end position="76"/>
    </location>
</feature>
<dbReference type="STRING" id="1156417.Y919_11965"/>
<evidence type="ECO:0000313" key="3">
    <source>
        <dbReference type="Proteomes" id="UP000029622"/>
    </source>
</evidence>
<proteinExistence type="predicted"/>
<sequence length="144" mass="15442">MLFMLVLSKEALKKSWKAFSNILSEFLGVIILLGILLSIFNAHVISRLIGKESGWGGIIASAIIGAITLIPGFVAFPTAALLLQSGAGYMQIGAFISALMMVGIITIPVENRYFGKKLTILRNSFAFLFSFLVAYVIGKVVGGI</sequence>
<accession>A0A096CSE8</accession>
<comment type="caution">
    <text evidence="2">The sequence shown here is derived from an EMBL/GenBank/DDBJ whole genome shotgun (WGS) entry which is preliminary data.</text>
</comment>
<keyword evidence="1" id="KW-0812">Transmembrane</keyword>
<evidence type="ECO:0000313" key="2">
    <source>
        <dbReference type="EMBL" id="KGG79454.1"/>
    </source>
</evidence>
<keyword evidence="1" id="KW-0472">Membrane</keyword>
<keyword evidence="1" id="KW-1133">Transmembrane helix</keyword>
<dbReference type="AlphaFoldDB" id="A0A096CSE8"/>
<feature type="transmembrane region" description="Helical" evidence="1">
    <location>
        <begin position="120"/>
        <end position="138"/>
    </location>
</feature>
<reference evidence="2 3" key="1">
    <citation type="submission" date="2013-12" db="EMBL/GenBank/DDBJ databases">
        <title>Draft genome sequence of Caloranaerobacter sp. H53214.</title>
        <authorList>
            <person name="Jiang L.J."/>
            <person name="Shao Z.Z."/>
            <person name="Long M.N."/>
        </authorList>
    </citation>
    <scope>NUCLEOTIDE SEQUENCE [LARGE SCALE GENOMIC DNA]</scope>
    <source>
        <strain evidence="2 3">H53214</strain>
    </source>
</reference>
<organism evidence="2 3">
    <name type="scientific">Caloranaerobacter azorensis H53214</name>
    <dbReference type="NCBI Taxonomy" id="1156417"/>
    <lineage>
        <taxon>Bacteria</taxon>
        <taxon>Bacillati</taxon>
        <taxon>Bacillota</taxon>
        <taxon>Tissierellia</taxon>
        <taxon>Tissierellales</taxon>
        <taxon>Thermohalobacteraceae</taxon>
        <taxon>Caloranaerobacter</taxon>
    </lineage>
</organism>
<feature type="transmembrane region" description="Helical" evidence="1">
    <location>
        <begin position="22"/>
        <end position="42"/>
    </location>
</feature>
<protein>
    <submittedName>
        <fullName evidence="2">Permease</fullName>
    </submittedName>
</protein>
<evidence type="ECO:0000256" key="1">
    <source>
        <dbReference type="SAM" id="Phobius"/>
    </source>
</evidence>
<gene>
    <name evidence="2" type="ORF">Y919_11965</name>
</gene>
<dbReference type="Proteomes" id="UP000029622">
    <property type="component" value="Unassembled WGS sequence"/>
</dbReference>
<dbReference type="EMBL" id="AZTB01000109">
    <property type="protein sequence ID" value="KGG79454.1"/>
    <property type="molecule type" value="Genomic_DNA"/>
</dbReference>
<name>A0A096CSE8_9FIRM</name>